<evidence type="ECO:0000313" key="8">
    <source>
        <dbReference type="WBParaSite" id="TCONS_00004603.p1"/>
    </source>
</evidence>
<evidence type="ECO:0000256" key="2">
    <source>
        <dbReference type="ARBA" id="ARBA00022900"/>
    </source>
</evidence>
<keyword evidence="6" id="KW-1185">Reference proteome</keyword>
<organism evidence="7">
    <name type="scientific">Strongyloides stercoralis</name>
    <name type="common">Threadworm</name>
    <dbReference type="NCBI Taxonomy" id="6248"/>
    <lineage>
        <taxon>Eukaryota</taxon>
        <taxon>Metazoa</taxon>
        <taxon>Ecdysozoa</taxon>
        <taxon>Nematoda</taxon>
        <taxon>Chromadorea</taxon>
        <taxon>Rhabditida</taxon>
        <taxon>Tylenchina</taxon>
        <taxon>Panagrolaimomorpha</taxon>
        <taxon>Strongyloidoidea</taxon>
        <taxon>Strongyloididae</taxon>
        <taxon>Strongyloides</taxon>
    </lineage>
</organism>
<dbReference type="STRING" id="6248.A0A0K0EQX8"/>
<evidence type="ECO:0000313" key="7">
    <source>
        <dbReference type="WBParaSite" id="SSTP_0001185900.1"/>
    </source>
</evidence>
<reference evidence="7" key="1">
    <citation type="submission" date="2015-08" db="UniProtKB">
        <authorList>
            <consortium name="WormBaseParasite"/>
        </authorList>
    </citation>
    <scope>IDENTIFICATION</scope>
</reference>
<evidence type="ECO:0000256" key="3">
    <source>
        <dbReference type="ARBA" id="ARBA00023157"/>
    </source>
</evidence>
<dbReference type="Proteomes" id="UP000035681">
    <property type="component" value="Unplaced"/>
</dbReference>
<evidence type="ECO:0000259" key="5">
    <source>
        <dbReference type="Pfam" id="PF01826"/>
    </source>
</evidence>
<dbReference type="InterPro" id="IPR036084">
    <property type="entry name" value="Ser_inhib-like_sf"/>
</dbReference>
<feature type="chain" id="PRO_5005328715" evidence="4">
    <location>
        <begin position="24"/>
        <end position="305"/>
    </location>
</feature>
<keyword evidence="4" id="KW-0732">Signal</keyword>
<dbReference type="WBParaSite" id="TCONS_00004603.p1">
    <property type="protein sequence ID" value="TCONS_00004603.p1"/>
    <property type="gene ID" value="XLOC_002311"/>
</dbReference>
<dbReference type="GO" id="GO:0004867">
    <property type="term" value="F:serine-type endopeptidase inhibitor activity"/>
    <property type="evidence" value="ECO:0007669"/>
    <property type="project" value="UniProtKB-KW"/>
</dbReference>
<dbReference type="WBParaSite" id="SSTP_0001185900.1">
    <property type="protein sequence ID" value="SSTP_0001185900.1"/>
    <property type="gene ID" value="SSTP_0001185900"/>
</dbReference>
<dbReference type="AlphaFoldDB" id="A0A0K0EQX8"/>
<name>A0A0K0EQX8_STRER</name>
<protein>
    <submittedName>
        <fullName evidence="7 8">TIL domain-containing protein</fullName>
    </submittedName>
</protein>
<feature type="domain" description="TIL" evidence="5">
    <location>
        <begin position="27"/>
        <end position="80"/>
    </location>
</feature>
<feature type="signal peptide" evidence="4">
    <location>
        <begin position="1"/>
        <end position="23"/>
    </location>
</feature>
<dbReference type="SUPFAM" id="SSF57567">
    <property type="entry name" value="Serine protease inhibitors"/>
    <property type="match status" value="4"/>
</dbReference>
<keyword evidence="3" id="KW-1015">Disulfide bond</keyword>
<feature type="domain" description="TIL" evidence="5">
    <location>
        <begin position="176"/>
        <end position="228"/>
    </location>
</feature>
<accession>A0A0K0EQX8</accession>
<evidence type="ECO:0000256" key="1">
    <source>
        <dbReference type="ARBA" id="ARBA00022690"/>
    </source>
</evidence>
<keyword evidence="2" id="KW-0722">Serine protease inhibitor</keyword>
<proteinExistence type="predicted"/>
<sequence>MKFNIITCLIIFFLNLCYQVVIAKKKCPPNSVFKRCIPTCFITCDKPNRKCPTTCKASGCVCKKNYVLNYEKKCVRKDKCFDSKTTTTIKSTIRTTTVLTPTKCTGNKTLLPHMPTCSPKCPGLPRDLCTTQILPKGCACIPPYATNSTGHCILRRDCPLRSYPTTTPPPPNPCKAPWLLVTCRSACPPTCSENKRSDCLVYCLPKGCACVEPYALNSDGECVHRRDCKYEKNNLIKEKNINYDGTCPENMSYVSGRDSCERRCGETPDYSRCVKVGRGSTCECRYPYALNNRNECVHESQCFIK</sequence>
<dbReference type="InterPro" id="IPR051368">
    <property type="entry name" value="SerProtInhib-TIL_Domain"/>
</dbReference>
<dbReference type="PANTHER" id="PTHR23259">
    <property type="entry name" value="RIDDLE"/>
    <property type="match status" value="1"/>
</dbReference>
<evidence type="ECO:0000256" key="4">
    <source>
        <dbReference type="SAM" id="SignalP"/>
    </source>
</evidence>
<dbReference type="InterPro" id="IPR002919">
    <property type="entry name" value="TIL_dom"/>
</dbReference>
<dbReference type="Gene3D" id="2.10.25.10">
    <property type="entry name" value="Laminin"/>
    <property type="match status" value="4"/>
</dbReference>
<dbReference type="PANTHER" id="PTHR23259:SF70">
    <property type="entry name" value="ACCESSORY GLAND PROTEIN ACP62F-RELATED"/>
    <property type="match status" value="1"/>
</dbReference>
<keyword evidence="1" id="KW-0646">Protease inhibitor</keyword>
<evidence type="ECO:0000313" key="6">
    <source>
        <dbReference type="Proteomes" id="UP000035681"/>
    </source>
</evidence>
<dbReference type="CDD" id="cd19941">
    <property type="entry name" value="TIL"/>
    <property type="match status" value="3"/>
</dbReference>
<dbReference type="Pfam" id="PF01826">
    <property type="entry name" value="TIL"/>
    <property type="match status" value="2"/>
</dbReference>